<proteinExistence type="predicted"/>
<keyword evidence="4" id="KW-1185">Reference proteome</keyword>
<feature type="domain" description="DUF5817" evidence="1">
    <location>
        <begin position="2"/>
        <end position="58"/>
    </location>
</feature>
<dbReference type="InterPro" id="IPR043855">
    <property type="entry name" value="DUF5817"/>
</dbReference>
<evidence type="ECO:0000259" key="2">
    <source>
        <dbReference type="Pfam" id="PF22798"/>
    </source>
</evidence>
<sequence>MYKVVGCSNCESVKIAVEDDEKTVCNRCQNQIDVADARAIFRSENLEEAKEARSMALARQQGFDGIADEIVEGGIVSENVGDRFGEDELMEDRGIDTDAVEEAGEVNRETTDGDSKPQTRIVKDAVEFLDEPTDEDVAEFAEERGVDRDKAFELVDKLCMEGEAMRTREGVVQLL</sequence>
<dbReference type="Proteomes" id="UP001149411">
    <property type="component" value="Unassembled WGS sequence"/>
</dbReference>
<name>A0A9Q4GH72_9EURY</name>
<dbReference type="AlphaFoldDB" id="A0A9Q4GH72"/>
<protein>
    <recommendedName>
        <fullName evidence="5">DUF5817 domain-containing protein</fullName>
    </recommendedName>
</protein>
<dbReference type="RefSeq" id="WP_266087868.1">
    <property type="nucleotide sequence ID" value="NZ_RKLV01000009.1"/>
</dbReference>
<dbReference type="InterPro" id="IPR053849">
    <property type="entry name" value="DUF5817_C"/>
</dbReference>
<evidence type="ECO:0000313" key="4">
    <source>
        <dbReference type="Proteomes" id="UP001149411"/>
    </source>
</evidence>
<gene>
    <name evidence="3" type="ORF">EGH25_09240</name>
</gene>
<dbReference type="Pfam" id="PF22798">
    <property type="entry name" value="DUF5817_CT"/>
    <property type="match status" value="1"/>
</dbReference>
<reference evidence="3" key="1">
    <citation type="submission" date="2022-09" db="EMBL/GenBank/DDBJ databases">
        <title>Haloadaptaus new haloarchaeum isolated from saline soil.</title>
        <authorList>
            <person name="Duran-Viseras A."/>
            <person name="Sanchez-Porro C."/>
            <person name="Ventosa A."/>
        </authorList>
    </citation>
    <scope>NUCLEOTIDE SEQUENCE</scope>
    <source>
        <strain evidence="3">F3-133</strain>
    </source>
</reference>
<evidence type="ECO:0008006" key="5">
    <source>
        <dbReference type="Google" id="ProtNLM"/>
    </source>
</evidence>
<dbReference type="Pfam" id="PF19134">
    <property type="entry name" value="DUF5817"/>
    <property type="match status" value="1"/>
</dbReference>
<evidence type="ECO:0000259" key="1">
    <source>
        <dbReference type="Pfam" id="PF19134"/>
    </source>
</evidence>
<dbReference type="Gene3D" id="1.10.10.10">
    <property type="entry name" value="Winged helix-like DNA-binding domain superfamily/Winged helix DNA-binding domain"/>
    <property type="match status" value="1"/>
</dbReference>
<organism evidence="3 4">
    <name type="scientific">Halorutilus salinus</name>
    <dbReference type="NCBI Taxonomy" id="2487751"/>
    <lineage>
        <taxon>Archaea</taxon>
        <taxon>Methanobacteriati</taxon>
        <taxon>Methanobacteriota</taxon>
        <taxon>Stenosarchaea group</taxon>
        <taxon>Halobacteria</taxon>
        <taxon>Halorutilales</taxon>
        <taxon>Halorutilaceae</taxon>
        <taxon>Halorutilus</taxon>
    </lineage>
</organism>
<comment type="caution">
    <text evidence="3">The sequence shown here is derived from an EMBL/GenBank/DDBJ whole genome shotgun (WGS) entry which is preliminary data.</text>
</comment>
<dbReference type="Gene3D" id="3.90.820.10">
    <property type="entry name" value="Structural Genomics, Unknown Function 30-nov-00 1gh9 Mol_id"/>
    <property type="match status" value="1"/>
</dbReference>
<feature type="domain" description="DUF5817" evidence="2">
    <location>
        <begin position="121"/>
        <end position="168"/>
    </location>
</feature>
<accession>A0A9Q4GH72</accession>
<dbReference type="EMBL" id="RKLV01000009">
    <property type="protein sequence ID" value="MCX2819532.1"/>
    <property type="molecule type" value="Genomic_DNA"/>
</dbReference>
<dbReference type="InterPro" id="IPR036388">
    <property type="entry name" value="WH-like_DNA-bd_sf"/>
</dbReference>
<evidence type="ECO:0000313" key="3">
    <source>
        <dbReference type="EMBL" id="MCX2819532.1"/>
    </source>
</evidence>